<dbReference type="EMBL" id="QZVT01000001">
    <property type="protein sequence ID" value="RJT82900.1"/>
    <property type="molecule type" value="Genomic_DNA"/>
</dbReference>
<dbReference type="Gene3D" id="3.10.20.30">
    <property type="match status" value="1"/>
</dbReference>
<accession>A0A3A5M5B2</accession>
<keyword evidence="2" id="KW-1185">Reference proteome</keyword>
<proteinExistence type="predicted"/>
<dbReference type="SUPFAM" id="SSF54285">
    <property type="entry name" value="MoaD/ThiS"/>
    <property type="match status" value="1"/>
</dbReference>
<gene>
    <name evidence="1" type="primary">thiS</name>
    <name evidence="1" type="ORF">D6T63_00050</name>
</gene>
<dbReference type="InterPro" id="IPR012675">
    <property type="entry name" value="Beta-grasp_dom_sf"/>
</dbReference>
<dbReference type="Pfam" id="PF02597">
    <property type="entry name" value="ThiS"/>
    <property type="match status" value="1"/>
</dbReference>
<dbReference type="PANTHER" id="PTHR34472:SF1">
    <property type="entry name" value="SULFUR CARRIER PROTEIN THIS"/>
    <property type="match status" value="1"/>
</dbReference>
<dbReference type="InterPro" id="IPR016155">
    <property type="entry name" value="Mopterin_synth/thiamin_S_b"/>
</dbReference>
<dbReference type="NCBIfam" id="TIGR01683">
    <property type="entry name" value="thiS"/>
    <property type="match status" value="1"/>
</dbReference>
<comment type="caution">
    <text evidence="1">The sequence shown here is derived from an EMBL/GenBank/DDBJ whole genome shotgun (WGS) entry which is preliminary data.</text>
</comment>
<evidence type="ECO:0000313" key="2">
    <source>
        <dbReference type="Proteomes" id="UP000272560"/>
    </source>
</evidence>
<organism evidence="1 2">
    <name type="scientific">Arthrobacter cheniae</name>
    <dbReference type="NCBI Taxonomy" id="1258888"/>
    <lineage>
        <taxon>Bacteria</taxon>
        <taxon>Bacillati</taxon>
        <taxon>Actinomycetota</taxon>
        <taxon>Actinomycetes</taxon>
        <taxon>Micrococcales</taxon>
        <taxon>Micrococcaceae</taxon>
        <taxon>Arthrobacter</taxon>
    </lineage>
</organism>
<dbReference type="InterPro" id="IPR010035">
    <property type="entry name" value="Thi_S"/>
</dbReference>
<dbReference type="PANTHER" id="PTHR34472">
    <property type="entry name" value="SULFUR CARRIER PROTEIN THIS"/>
    <property type="match status" value="1"/>
</dbReference>
<protein>
    <submittedName>
        <fullName evidence="1">Sulfur carrier protein ThiS</fullName>
    </submittedName>
</protein>
<dbReference type="AlphaFoldDB" id="A0A3A5M5B2"/>
<evidence type="ECO:0000313" key="1">
    <source>
        <dbReference type="EMBL" id="RJT82900.1"/>
    </source>
</evidence>
<dbReference type="InterPro" id="IPR003749">
    <property type="entry name" value="ThiS/MoaD-like"/>
</dbReference>
<name>A0A3A5M5B2_9MICC</name>
<dbReference type="RefSeq" id="WP_120147007.1">
    <property type="nucleotide sequence ID" value="NZ_QZVT01000001.1"/>
</dbReference>
<dbReference type="Proteomes" id="UP000272560">
    <property type="component" value="Unassembled WGS sequence"/>
</dbReference>
<reference evidence="1 2" key="1">
    <citation type="submission" date="2018-09" db="EMBL/GenBank/DDBJ databases">
        <title>Novel species of Arthrobacter.</title>
        <authorList>
            <person name="Liu Q."/>
            <person name="Xin Y.-H."/>
        </authorList>
    </citation>
    <scope>NUCLEOTIDE SEQUENCE [LARGE SCALE GENOMIC DNA]</scope>
    <source>
        <strain evidence="1 2">Hz2</strain>
    </source>
</reference>
<sequence length="78" mass="8425">MSYTLNGRARDTVPVFTLKHLVAEITGRELSDTGQPLDERRLGVAVAVNAEVVPRHRWAGVTINDGDDIEVLTAVQGG</sequence>
<dbReference type="OrthoDB" id="163636at2"/>